<keyword evidence="5" id="KW-0812">Transmembrane</keyword>
<dbReference type="PANTHER" id="PTHR11638:SF18">
    <property type="entry name" value="HEAT SHOCK PROTEIN 104"/>
    <property type="match status" value="1"/>
</dbReference>
<proteinExistence type="predicted"/>
<dbReference type="Gene3D" id="1.10.8.60">
    <property type="match status" value="2"/>
</dbReference>
<evidence type="ECO:0000313" key="9">
    <source>
        <dbReference type="Proteomes" id="UP000176406"/>
    </source>
</evidence>
<dbReference type="InterPro" id="IPR001270">
    <property type="entry name" value="ClpA/B"/>
</dbReference>
<evidence type="ECO:0000259" key="6">
    <source>
        <dbReference type="SMART" id="SM00382"/>
    </source>
</evidence>
<dbReference type="CDD" id="cd00009">
    <property type="entry name" value="AAA"/>
    <property type="match status" value="1"/>
</dbReference>
<feature type="domain" description="AAA+ ATPase" evidence="6">
    <location>
        <begin position="578"/>
        <end position="745"/>
    </location>
</feature>
<keyword evidence="1" id="KW-0677">Repeat</keyword>
<dbReference type="SMART" id="SM01086">
    <property type="entry name" value="ClpB_D2-small"/>
    <property type="match status" value="1"/>
</dbReference>
<evidence type="ECO:0000313" key="8">
    <source>
        <dbReference type="EMBL" id="OGZ23289.1"/>
    </source>
</evidence>
<name>A0A1G2EC37_9BACT</name>
<evidence type="ECO:0000256" key="3">
    <source>
        <dbReference type="ARBA" id="ARBA00022840"/>
    </source>
</evidence>
<keyword evidence="5" id="KW-0472">Membrane</keyword>
<dbReference type="AlphaFoldDB" id="A0A1G2EC37"/>
<dbReference type="InterPro" id="IPR003593">
    <property type="entry name" value="AAA+_ATPase"/>
</dbReference>
<dbReference type="SMART" id="SM00382">
    <property type="entry name" value="AAA"/>
    <property type="match status" value="2"/>
</dbReference>
<dbReference type="Proteomes" id="UP000176406">
    <property type="component" value="Unassembled WGS sequence"/>
</dbReference>
<accession>A0A1G2EC37</accession>
<dbReference type="GO" id="GO:0016887">
    <property type="term" value="F:ATP hydrolysis activity"/>
    <property type="evidence" value="ECO:0007669"/>
    <property type="project" value="InterPro"/>
</dbReference>
<evidence type="ECO:0000256" key="1">
    <source>
        <dbReference type="ARBA" id="ARBA00022737"/>
    </source>
</evidence>
<reference evidence="8 9" key="1">
    <citation type="journal article" date="2016" name="Nat. Commun.">
        <title>Thousands of microbial genomes shed light on interconnected biogeochemical processes in an aquifer system.</title>
        <authorList>
            <person name="Anantharaman K."/>
            <person name="Brown C.T."/>
            <person name="Hug L.A."/>
            <person name="Sharon I."/>
            <person name="Castelle C.J."/>
            <person name="Probst A.J."/>
            <person name="Thomas B.C."/>
            <person name="Singh A."/>
            <person name="Wilkins M.J."/>
            <person name="Karaoz U."/>
            <person name="Brodie E.L."/>
            <person name="Williams K.H."/>
            <person name="Hubbard S.S."/>
            <person name="Banfield J.F."/>
        </authorList>
    </citation>
    <scope>NUCLEOTIDE SEQUENCE [LARGE SCALE GENOMIC DNA]</scope>
</reference>
<evidence type="ECO:0000256" key="2">
    <source>
        <dbReference type="ARBA" id="ARBA00022741"/>
    </source>
</evidence>
<dbReference type="GO" id="GO:0005737">
    <property type="term" value="C:cytoplasm"/>
    <property type="evidence" value="ECO:0007669"/>
    <property type="project" value="TreeGrafter"/>
</dbReference>
<dbReference type="InterPro" id="IPR036628">
    <property type="entry name" value="Clp_N_dom_sf"/>
</dbReference>
<sequence>MEPQFYFNLKKAKIFQAVKWGNTPVFRFAPFFRKLFFILFAFFLFIFLNRASSEKFFSLCLFTISLAVVFWILEVFSNSKLKKPKLPVYRDGENLAEFLSFEAAKVCWEAIKFSRKKKLPEIPVEALLYFALQGGKDVNFIFTRALLYLKGIKNDLKLYLNNLEKGGPSTSPGQEFFSVDFQKAIFSALQIAKDRKAERIGTGDLISALSDIETTFKKYLMAVNLKSRDIKNLSWWLEDLKNKIEERKKFWLWKNLIKQGSLAKNWTAGYTLTLDRFSIDLSEVAKRQGFPDIIGHQKEIEATERILARREKNNVLVVGESGSGRKSIIQAITSKSYLGESLNNVNYKRVVQLDLASLINQAGSLKAAENILEEIFSEVVSAGNIILVIDEFHNFLDISGVISPYLALPNFPVVAITTFEGLHKNIEQKSSITDLFEQVQVEEISEQETLLLLDNLSLFLERKYKIFISYSSLREIIRLSEKYLAAASFPEKAIKLLDEIMVYVSQRKSKILLPEDVFIIVSEKTQIPVGALETKEKEMLLDLENLIHQRIINQQEAVREVSSALRRARAEVSIRKGTIGSFLFLGPTGVGKTETAKALSSIYFGSEDKMIRLDMSEFQEVADIGRLIGSPGQEGLLTTKIRENPFSLILLDEIEKAHPNVLNLFLQVLDEGQLTDGLGRKTDFKNSIIIATSNAGYQVILEALKENTVWDQVKAKLLDFIFKEAIFRPEFINRFDAVVVFGPLSRDNLIDIAQLLLNKLKKNLAEKEIEFVITDALKAKIADLGYDPTFGARQMQRVIQDKIGNVLATAILSNQIKRGGKVEIDPETFQIR</sequence>
<dbReference type="Pfam" id="PF17871">
    <property type="entry name" value="AAA_lid_9"/>
    <property type="match status" value="1"/>
</dbReference>
<dbReference type="EMBL" id="MHMG01000021">
    <property type="protein sequence ID" value="OGZ23289.1"/>
    <property type="molecule type" value="Genomic_DNA"/>
</dbReference>
<dbReference type="Gene3D" id="1.10.1780.10">
    <property type="entry name" value="Clp, N-terminal domain"/>
    <property type="match status" value="1"/>
</dbReference>
<protein>
    <recommendedName>
        <fullName evidence="10">Clp R domain-containing protein</fullName>
    </recommendedName>
</protein>
<dbReference type="InterPro" id="IPR003959">
    <property type="entry name" value="ATPase_AAA_core"/>
</dbReference>
<feature type="domain" description="Clp ATPase C-terminal" evidence="7">
    <location>
        <begin position="744"/>
        <end position="829"/>
    </location>
</feature>
<dbReference type="Pfam" id="PF07724">
    <property type="entry name" value="AAA_2"/>
    <property type="match status" value="1"/>
</dbReference>
<dbReference type="InterPro" id="IPR027417">
    <property type="entry name" value="P-loop_NTPase"/>
</dbReference>
<dbReference type="CDD" id="cd19499">
    <property type="entry name" value="RecA-like_ClpB_Hsp104-like"/>
    <property type="match status" value="1"/>
</dbReference>
<dbReference type="InterPro" id="IPR019489">
    <property type="entry name" value="Clp_ATPase_C"/>
</dbReference>
<comment type="caution">
    <text evidence="8">The sequence shown here is derived from an EMBL/GenBank/DDBJ whole genome shotgun (WGS) entry which is preliminary data.</text>
</comment>
<keyword evidence="4" id="KW-0143">Chaperone</keyword>
<dbReference type="Pfam" id="PF10431">
    <property type="entry name" value="ClpB_D2-small"/>
    <property type="match status" value="1"/>
</dbReference>
<organism evidence="8 9">
    <name type="scientific">Candidatus Nealsonbacteria bacterium RIFCSPLOWO2_01_FULL_41_9</name>
    <dbReference type="NCBI Taxonomy" id="1801671"/>
    <lineage>
        <taxon>Bacteria</taxon>
        <taxon>Candidatus Nealsoniibacteriota</taxon>
    </lineage>
</organism>
<dbReference type="Gene3D" id="3.40.50.300">
    <property type="entry name" value="P-loop containing nucleotide triphosphate hydrolases"/>
    <property type="match status" value="2"/>
</dbReference>
<feature type="transmembrane region" description="Helical" evidence="5">
    <location>
        <begin position="31"/>
        <end position="49"/>
    </location>
</feature>
<dbReference type="GO" id="GO:0034605">
    <property type="term" value="P:cellular response to heat"/>
    <property type="evidence" value="ECO:0007669"/>
    <property type="project" value="TreeGrafter"/>
</dbReference>
<keyword evidence="3" id="KW-0067">ATP-binding</keyword>
<dbReference type="InterPro" id="IPR041546">
    <property type="entry name" value="ClpA/ClpB_AAA_lid"/>
</dbReference>
<feature type="transmembrane region" description="Helical" evidence="5">
    <location>
        <begin position="56"/>
        <end position="73"/>
    </location>
</feature>
<feature type="domain" description="AAA+ ATPase" evidence="6">
    <location>
        <begin position="311"/>
        <end position="446"/>
    </location>
</feature>
<evidence type="ECO:0000259" key="7">
    <source>
        <dbReference type="SMART" id="SM01086"/>
    </source>
</evidence>
<dbReference type="PRINTS" id="PR00300">
    <property type="entry name" value="CLPPROTEASEA"/>
</dbReference>
<dbReference type="GO" id="GO:0005524">
    <property type="term" value="F:ATP binding"/>
    <property type="evidence" value="ECO:0007669"/>
    <property type="project" value="UniProtKB-KW"/>
</dbReference>
<keyword evidence="5" id="KW-1133">Transmembrane helix</keyword>
<dbReference type="SUPFAM" id="SSF81923">
    <property type="entry name" value="Double Clp-N motif"/>
    <property type="match status" value="1"/>
</dbReference>
<keyword evidence="2" id="KW-0547">Nucleotide-binding</keyword>
<evidence type="ECO:0000256" key="5">
    <source>
        <dbReference type="SAM" id="Phobius"/>
    </source>
</evidence>
<gene>
    <name evidence="8" type="ORF">A3A08_00670</name>
</gene>
<dbReference type="InterPro" id="IPR050130">
    <property type="entry name" value="ClpA_ClpB"/>
</dbReference>
<dbReference type="SUPFAM" id="SSF52540">
    <property type="entry name" value="P-loop containing nucleoside triphosphate hydrolases"/>
    <property type="match status" value="2"/>
</dbReference>
<evidence type="ECO:0000256" key="4">
    <source>
        <dbReference type="ARBA" id="ARBA00023186"/>
    </source>
</evidence>
<evidence type="ECO:0008006" key="10">
    <source>
        <dbReference type="Google" id="ProtNLM"/>
    </source>
</evidence>
<dbReference type="PANTHER" id="PTHR11638">
    <property type="entry name" value="ATP-DEPENDENT CLP PROTEASE"/>
    <property type="match status" value="1"/>
</dbReference>